<accession>D0KXL5</accession>
<feature type="binding site" evidence="3">
    <location>
        <position position="146"/>
    </location>
    <ligand>
        <name>carboxy-S-adenosyl-L-methionine</name>
        <dbReference type="ChEBI" id="CHEBI:134278"/>
    </ligand>
</feature>
<dbReference type="InterPro" id="IPR029063">
    <property type="entry name" value="SAM-dependent_MTases_sf"/>
</dbReference>
<dbReference type="STRING" id="555778.Hneap_2394"/>
<dbReference type="HAMAP" id="MF_01590">
    <property type="entry name" value="tRNA_carboxymethyltr_CmoB"/>
    <property type="match status" value="1"/>
</dbReference>
<dbReference type="HOGENOM" id="CLU_052665_0_0_6"/>
<feature type="binding site" evidence="3">
    <location>
        <position position="121"/>
    </location>
    <ligand>
        <name>carboxy-S-adenosyl-L-methionine</name>
        <dbReference type="ChEBI" id="CHEBI:134278"/>
    </ligand>
</feature>
<sequence>MEPNTIKGRFLAMASTTMGAHGDADGDKAAFSQWLIAHAARFDDINHGHWEEWSQVVAQLPAIPAERVVTLDQPVVSVRASDVESENRKVVKESLERQLRQLSPWRKGPFSLYDVFIDTEWRSDFKWQRLQAHISPLDGKKILDVGTGSGYHLWRMLGDGAAIAVGVEPTLSFVAQFYAVAHLLGERRAVIIPTTLENLSRAPLFDTVFSMGVLYHRRNPLGHIQELAECLKPGGELVLETLVIAGDAEQVLTPTDRYAGMRNVWFIPSVPLLSVWLARLGFESIRLVNQESTSLDEQRATDWTDFKPSLANFLDPQDRSKTIEGYPAPLRAILTAKKVSRS</sequence>
<name>D0KXL5_HALNC</name>
<dbReference type="RefSeq" id="WP_012825234.1">
    <property type="nucleotide sequence ID" value="NC_013422.1"/>
</dbReference>
<dbReference type="InterPro" id="IPR010017">
    <property type="entry name" value="CmoB"/>
</dbReference>
<keyword evidence="1 3" id="KW-0808">Transferase</keyword>
<dbReference type="GO" id="GO:0008168">
    <property type="term" value="F:methyltransferase activity"/>
    <property type="evidence" value="ECO:0007669"/>
    <property type="project" value="UniProtKB-KW"/>
</dbReference>
<keyword evidence="2 3" id="KW-0819">tRNA processing</keyword>
<dbReference type="NCBIfam" id="NF011650">
    <property type="entry name" value="PRK15068.1"/>
    <property type="match status" value="1"/>
</dbReference>
<dbReference type="InterPro" id="IPR027555">
    <property type="entry name" value="Mo5U34_MeTrfas-like"/>
</dbReference>
<evidence type="ECO:0000313" key="4">
    <source>
        <dbReference type="EMBL" id="ACX97203.1"/>
    </source>
</evidence>
<dbReference type="KEGG" id="hna:Hneap_2394"/>
<reference evidence="4 5" key="1">
    <citation type="submission" date="2009-10" db="EMBL/GenBank/DDBJ databases">
        <title>Complete sequence of Halothiobacillus neapolitanus c2.</title>
        <authorList>
            <consortium name="US DOE Joint Genome Institute"/>
            <person name="Lucas S."/>
            <person name="Copeland A."/>
            <person name="Lapidus A."/>
            <person name="Glavina del Rio T."/>
            <person name="Tice H."/>
            <person name="Bruce D."/>
            <person name="Goodwin L."/>
            <person name="Pitluck S."/>
            <person name="Davenport K."/>
            <person name="Brettin T."/>
            <person name="Detter J.C."/>
            <person name="Han C."/>
            <person name="Tapia R."/>
            <person name="Larimer F."/>
            <person name="Land M."/>
            <person name="Hauser L."/>
            <person name="Kyrpides N."/>
            <person name="Mikhailova N."/>
            <person name="Kerfeld C."/>
            <person name="Cannon G."/>
            <person name="Heinhort S."/>
        </authorList>
    </citation>
    <scope>NUCLEOTIDE SEQUENCE [LARGE SCALE GENOMIC DNA]</scope>
    <source>
        <strain evidence="5">ATCC 23641 / c2</strain>
    </source>
</reference>
<protein>
    <recommendedName>
        <fullName evidence="3">tRNA U34 carboxymethyltransferase</fullName>
        <ecNumber evidence="3">2.5.1.-</ecNumber>
    </recommendedName>
</protein>
<dbReference type="EC" id="2.5.1.-" evidence="3"/>
<organism evidence="4 5">
    <name type="scientific">Halothiobacillus neapolitanus (strain ATCC 23641 / DSM 15147 / CIP 104769 / NCIMB 8539 / c2)</name>
    <name type="common">Thiobacillus neapolitanus</name>
    <dbReference type="NCBI Taxonomy" id="555778"/>
    <lineage>
        <taxon>Bacteria</taxon>
        <taxon>Pseudomonadati</taxon>
        <taxon>Pseudomonadota</taxon>
        <taxon>Gammaproteobacteria</taxon>
        <taxon>Chromatiales</taxon>
        <taxon>Halothiobacillaceae</taxon>
        <taxon>Halothiobacillus</taxon>
    </lineage>
</organism>
<feature type="binding site" evidence="3">
    <location>
        <position position="211"/>
    </location>
    <ligand>
        <name>carboxy-S-adenosyl-L-methionine</name>
        <dbReference type="ChEBI" id="CHEBI:134278"/>
    </ligand>
</feature>
<proteinExistence type="inferred from homology"/>
<comment type="subunit">
    <text evidence="3">Homotetramer.</text>
</comment>
<dbReference type="AlphaFoldDB" id="D0KXL5"/>
<evidence type="ECO:0000256" key="3">
    <source>
        <dbReference type="HAMAP-Rule" id="MF_01590"/>
    </source>
</evidence>
<dbReference type="PANTHER" id="PTHR43464">
    <property type="entry name" value="METHYLTRANSFERASE"/>
    <property type="match status" value="1"/>
</dbReference>
<dbReference type="GO" id="GO:0016765">
    <property type="term" value="F:transferase activity, transferring alkyl or aryl (other than methyl) groups"/>
    <property type="evidence" value="ECO:0007669"/>
    <property type="project" value="UniProtKB-UniRule"/>
</dbReference>
<dbReference type="NCBIfam" id="TIGR00452">
    <property type="entry name" value="tRNA 5-methoxyuridine(34)/uridine 5-oxyacetic acid(34) synthase CmoB"/>
    <property type="match status" value="1"/>
</dbReference>
<dbReference type="GO" id="GO:0032259">
    <property type="term" value="P:methylation"/>
    <property type="evidence" value="ECO:0007669"/>
    <property type="project" value="UniProtKB-KW"/>
</dbReference>
<dbReference type="SUPFAM" id="SSF53335">
    <property type="entry name" value="S-adenosyl-L-methionine-dependent methyltransferases"/>
    <property type="match status" value="1"/>
</dbReference>
<dbReference type="GO" id="GO:0002098">
    <property type="term" value="P:tRNA wobble uridine modification"/>
    <property type="evidence" value="ECO:0007669"/>
    <property type="project" value="InterPro"/>
</dbReference>
<feature type="binding site" evidence="3">
    <location>
        <position position="107"/>
    </location>
    <ligand>
        <name>carboxy-S-adenosyl-L-methionine</name>
        <dbReference type="ChEBI" id="CHEBI:134278"/>
    </ligand>
</feature>
<dbReference type="Proteomes" id="UP000009102">
    <property type="component" value="Chromosome"/>
</dbReference>
<evidence type="ECO:0000313" key="5">
    <source>
        <dbReference type="Proteomes" id="UP000009102"/>
    </source>
</evidence>
<comment type="catalytic activity">
    <reaction evidence="3">
        <text>carboxy-S-adenosyl-L-methionine + 5-hydroxyuridine(34) in tRNA = 5-carboxymethoxyuridine(34) in tRNA + S-adenosyl-L-homocysteine + H(+)</text>
        <dbReference type="Rhea" id="RHEA:52848"/>
        <dbReference type="Rhea" id="RHEA-COMP:13381"/>
        <dbReference type="Rhea" id="RHEA-COMP:13383"/>
        <dbReference type="ChEBI" id="CHEBI:15378"/>
        <dbReference type="ChEBI" id="CHEBI:57856"/>
        <dbReference type="ChEBI" id="CHEBI:134278"/>
        <dbReference type="ChEBI" id="CHEBI:136877"/>
        <dbReference type="ChEBI" id="CHEBI:136879"/>
    </reaction>
</comment>
<feature type="binding site" evidence="3">
    <location>
        <position position="331"/>
    </location>
    <ligand>
        <name>carboxy-S-adenosyl-L-methionine</name>
        <dbReference type="ChEBI" id="CHEBI:134278"/>
    </ligand>
</feature>
<dbReference type="Gene3D" id="3.40.50.150">
    <property type="entry name" value="Vaccinia Virus protein VP39"/>
    <property type="match status" value="1"/>
</dbReference>
<gene>
    <name evidence="3" type="primary">cmoB</name>
    <name evidence="4" type="ordered locus">Hneap_2394</name>
</gene>
<dbReference type="Pfam" id="PF08003">
    <property type="entry name" value="Methyltransf_9"/>
    <property type="match status" value="1"/>
</dbReference>
<keyword evidence="4" id="KW-0489">Methyltransferase</keyword>
<evidence type="ECO:0000256" key="2">
    <source>
        <dbReference type="ARBA" id="ARBA00022694"/>
    </source>
</evidence>
<dbReference type="PANTHER" id="PTHR43464:SF95">
    <property type="entry name" value="TRNA U34 CARBOXYMETHYLTRANSFERASE"/>
    <property type="match status" value="1"/>
</dbReference>
<dbReference type="CDD" id="cd02440">
    <property type="entry name" value="AdoMet_MTases"/>
    <property type="match status" value="1"/>
</dbReference>
<feature type="binding site" evidence="3">
    <location>
        <begin position="168"/>
        <end position="170"/>
    </location>
    <ligand>
        <name>carboxy-S-adenosyl-L-methionine</name>
        <dbReference type="ChEBI" id="CHEBI:134278"/>
    </ligand>
</feature>
<comment type="similarity">
    <text evidence="3">Belongs to the class I-like SAM-binding methyltransferase superfamily. CmoB family.</text>
</comment>
<dbReference type="eggNOG" id="COG2227">
    <property type="taxonomic scope" value="Bacteria"/>
</dbReference>
<evidence type="ECO:0000256" key="1">
    <source>
        <dbReference type="ARBA" id="ARBA00022679"/>
    </source>
</evidence>
<comment type="function">
    <text evidence="3">Catalyzes carboxymethyl transfer from carboxy-S-adenosyl-L-methionine (Cx-SAM) to 5-hydroxyuridine (ho5U) to form 5-carboxymethoxyuridine (cmo5U) at position 34 in tRNAs.</text>
</comment>
<dbReference type="EMBL" id="CP001801">
    <property type="protein sequence ID" value="ACX97203.1"/>
    <property type="molecule type" value="Genomic_DNA"/>
</dbReference>
<feature type="binding site" evidence="3">
    <location>
        <position position="215"/>
    </location>
    <ligand>
        <name>carboxy-S-adenosyl-L-methionine</name>
        <dbReference type="ChEBI" id="CHEBI:134278"/>
    </ligand>
</feature>
<keyword evidence="5" id="KW-1185">Reference proteome</keyword>
<feature type="binding site" evidence="3">
    <location>
        <position position="126"/>
    </location>
    <ligand>
        <name>carboxy-S-adenosyl-L-methionine</name>
        <dbReference type="ChEBI" id="CHEBI:134278"/>
    </ligand>
</feature>
<feature type="binding site" evidence="3">
    <location>
        <begin position="196"/>
        <end position="197"/>
    </location>
    <ligand>
        <name>carboxy-S-adenosyl-L-methionine</name>
        <dbReference type="ChEBI" id="CHEBI:134278"/>
    </ligand>
</feature>